<feature type="transmembrane region" description="Helical" evidence="1">
    <location>
        <begin position="32"/>
        <end position="50"/>
    </location>
</feature>
<sequence length="127" mass="14501">MYQLQLPFGEAVKRALTVNYCNFKGRASRSEYWWFMLFIFIAMIAVSVIFCWSETLSSIALGIVYLGILLPALGLSVRRMHDIGRSGWWLLINFIPLVGGIIYLVFTVKESEPVPNKWGDVPNIVKQ</sequence>
<dbReference type="EMBL" id="PUEC01000014">
    <property type="protein sequence ID" value="PWB02253.1"/>
    <property type="molecule type" value="Genomic_DNA"/>
</dbReference>
<evidence type="ECO:0000313" key="3">
    <source>
        <dbReference type="Proteomes" id="UP000244905"/>
    </source>
</evidence>
<evidence type="ECO:0000256" key="1">
    <source>
        <dbReference type="SAM" id="Phobius"/>
    </source>
</evidence>
<keyword evidence="1" id="KW-0472">Membrane</keyword>
<proteinExistence type="predicted"/>
<feature type="transmembrane region" description="Helical" evidence="1">
    <location>
        <begin position="56"/>
        <end position="75"/>
    </location>
</feature>
<dbReference type="PANTHER" id="PTHR34980">
    <property type="entry name" value="INNER MEMBRANE PROTEIN-RELATED-RELATED"/>
    <property type="match status" value="1"/>
</dbReference>
<name>A0A2V1IN96_9BACT</name>
<organism evidence="2 3">
    <name type="scientific">Duncaniella muris</name>
    <dbReference type="NCBI Taxonomy" id="2094150"/>
    <lineage>
        <taxon>Bacteria</taxon>
        <taxon>Pseudomonadati</taxon>
        <taxon>Bacteroidota</taxon>
        <taxon>Bacteroidia</taxon>
        <taxon>Bacteroidales</taxon>
        <taxon>Muribaculaceae</taxon>
        <taxon>Duncaniella</taxon>
    </lineage>
</organism>
<dbReference type="GeneID" id="82526146"/>
<evidence type="ECO:0000313" key="2">
    <source>
        <dbReference type="EMBL" id="PWB02253.1"/>
    </source>
</evidence>
<keyword evidence="3" id="KW-1185">Reference proteome</keyword>
<dbReference type="Pfam" id="PF05656">
    <property type="entry name" value="DUF805"/>
    <property type="match status" value="1"/>
</dbReference>
<keyword evidence="1" id="KW-1133">Transmembrane helix</keyword>
<dbReference type="GO" id="GO:0005886">
    <property type="term" value="C:plasma membrane"/>
    <property type="evidence" value="ECO:0007669"/>
    <property type="project" value="TreeGrafter"/>
</dbReference>
<reference evidence="3" key="1">
    <citation type="submission" date="2018-02" db="EMBL/GenBank/DDBJ databases">
        <authorList>
            <person name="Clavel T."/>
            <person name="Strowig T."/>
        </authorList>
    </citation>
    <scope>NUCLEOTIDE SEQUENCE [LARGE SCALE GENOMIC DNA]</scope>
    <source>
        <strain evidence="3">DSM 103720</strain>
    </source>
</reference>
<comment type="caution">
    <text evidence="2">The sequence shown here is derived from an EMBL/GenBank/DDBJ whole genome shotgun (WGS) entry which is preliminary data.</text>
</comment>
<dbReference type="InterPro" id="IPR008523">
    <property type="entry name" value="DUF805"/>
</dbReference>
<protein>
    <submittedName>
        <fullName evidence="2">DUF805 domain-containing protein</fullName>
    </submittedName>
</protein>
<feature type="transmembrane region" description="Helical" evidence="1">
    <location>
        <begin position="87"/>
        <end position="106"/>
    </location>
</feature>
<gene>
    <name evidence="2" type="ORF">C5O23_07290</name>
</gene>
<dbReference type="Proteomes" id="UP000244905">
    <property type="component" value="Unassembled WGS sequence"/>
</dbReference>
<accession>A0A2V1IN96</accession>
<dbReference type="AlphaFoldDB" id="A0A2V1IN96"/>
<dbReference type="RefSeq" id="WP_107032286.1">
    <property type="nucleotide sequence ID" value="NZ_CAJSYL010000019.1"/>
</dbReference>
<dbReference type="PANTHER" id="PTHR34980:SF2">
    <property type="entry name" value="INNER MEMBRANE PROTEIN YHAH-RELATED"/>
    <property type="match status" value="1"/>
</dbReference>
<keyword evidence="1" id="KW-0812">Transmembrane</keyword>